<reference evidence="1" key="1">
    <citation type="submission" date="2023-11" db="EMBL/GenBank/DDBJ databases">
        <title>Genome assemblies of two species of porcelain crab, Petrolisthes cinctipes and Petrolisthes manimaculis (Anomura: Porcellanidae).</title>
        <authorList>
            <person name="Angst P."/>
        </authorList>
    </citation>
    <scope>NUCLEOTIDE SEQUENCE</scope>
    <source>
        <strain evidence="1">PB745_02</strain>
        <tissue evidence="1">Gill</tissue>
    </source>
</reference>
<gene>
    <name evidence="1" type="ORF">Pmani_002623</name>
</gene>
<dbReference type="AlphaFoldDB" id="A0AAE1QKK6"/>
<dbReference type="Proteomes" id="UP001292094">
    <property type="component" value="Unassembled WGS sequence"/>
</dbReference>
<proteinExistence type="predicted"/>
<sequence length="109" mass="12604">MIVWIGSVYECDDDDDDEEVIDLWRGEVLRCQWQGWKGGMDGGIRVEGMEGWRDKGGWKRGRDGGIWVEGRLDGGIWVEGREGWRDKGGWNGGIKFEIKEQWVTEAREE</sequence>
<protein>
    <submittedName>
        <fullName evidence="1">Uncharacterized protein</fullName>
    </submittedName>
</protein>
<accession>A0AAE1QKK6</accession>
<name>A0AAE1QKK6_9EUCA</name>
<comment type="caution">
    <text evidence="1">The sequence shown here is derived from an EMBL/GenBank/DDBJ whole genome shotgun (WGS) entry which is preliminary data.</text>
</comment>
<evidence type="ECO:0000313" key="2">
    <source>
        <dbReference type="Proteomes" id="UP001292094"/>
    </source>
</evidence>
<keyword evidence="2" id="KW-1185">Reference proteome</keyword>
<dbReference type="EMBL" id="JAWZYT010000187">
    <property type="protein sequence ID" value="KAK4326877.1"/>
    <property type="molecule type" value="Genomic_DNA"/>
</dbReference>
<organism evidence="1 2">
    <name type="scientific">Petrolisthes manimaculis</name>
    <dbReference type="NCBI Taxonomy" id="1843537"/>
    <lineage>
        <taxon>Eukaryota</taxon>
        <taxon>Metazoa</taxon>
        <taxon>Ecdysozoa</taxon>
        <taxon>Arthropoda</taxon>
        <taxon>Crustacea</taxon>
        <taxon>Multicrustacea</taxon>
        <taxon>Malacostraca</taxon>
        <taxon>Eumalacostraca</taxon>
        <taxon>Eucarida</taxon>
        <taxon>Decapoda</taxon>
        <taxon>Pleocyemata</taxon>
        <taxon>Anomura</taxon>
        <taxon>Galatheoidea</taxon>
        <taxon>Porcellanidae</taxon>
        <taxon>Petrolisthes</taxon>
    </lineage>
</organism>
<evidence type="ECO:0000313" key="1">
    <source>
        <dbReference type="EMBL" id="KAK4326877.1"/>
    </source>
</evidence>